<dbReference type="Pfam" id="PF00622">
    <property type="entry name" value="SPRY"/>
    <property type="match status" value="1"/>
</dbReference>
<keyword evidence="3" id="KW-0862">Zinc</keyword>
<keyword evidence="8" id="KW-1185">Reference proteome</keyword>
<sequence>PQAAAMAQHFKEAARCPVCLTYFEDPVKLKCGYICCRRCLRALPKEPGGQGVRCSNCSKVSQTADIKPNRVLGSLAAKAKAMEPQLASVLQMDPKIRKFHVDMTLDVDTAHNYLTISEDLQRVRIGGLPQGRRAHPGRFNDSPCVLGSPRFTSGRHYWEVDVGSSRQWSLGLCRESAPRQGEVVLSAELGFWTVSCQDGNQFIAGTEPPLGLMVQPRLRCLGLFLDVEMGTFSFYHVADGSHVFTFPISAEEPLRPFFGPVDCTGDAESWLALCP</sequence>
<dbReference type="Pfam" id="PF11002">
    <property type="entry name" value="RDM"/>
    <property type="match status" value="1"/>
</dbReference>
<dbReference type="InterPro" id="IPR043136">
    <property type="entry name" value="B30.2/SPRY_sf"/>
</dbReference>
<dbReference type="GO" id="GO:0008270">
    <property type="term" value="F:zinc ion binding"/>
    <property type="evidence" value="ECO:0007669"/>
    <property type="project" value="UniProtKB-KW"/>
</dbReference>
<gene>
    <name evidence="7" type="primary">LOC102426379</name>
</gene>
<dbReference type="Gene3D" id="3.30.40.10">
    <property type="entry name" value="Zinc/RING finger domain, C3HC4 (zinc finger)"/>
    <property type="match status" value="1"/>
</dbReference>
<dbReference type="OMA" id="CPVINPA"/>
<evidence type="ECO:0000256" key="4">
    <source>
        <dbReference type="PROSITE-ProRule" id="PRU00175"/>
    </source>
</evidence>
<dbReference type="Pfam" id="PF13765">
    <property type="entry name" value="PRY"/>
    <property type="match status" value="1"/>
</dbReference>
<dbReference type="GeneTree" id="ENSGT00940000163187"/>
<organism evidence="7 8">
    <name type="scientific">Myotis lucifugus</name>
    <name type="common">Little brown bat</name>
    <dbReference type="NCBI Taxonomy" id="59463"/>
    <lineage>
        <taxon>Eukaryota</taxon>
        <taxon>Metazoa</taxon>
        <taxon>Chordata</taxon>
        <taxon>Craniata</taxon>
        <taxon>Vertebrata</taxon>
        <taxon>Euteleostomi</taxon>
        <taxon>Mammalia</taxon>
        <taxon>Eutheria</taxon>
        <taxon>Laurasiatheria</taxon>
        <taxon>Chiroptera</taxon>
        <taxon>Yangochiroptera</taxon>
        <taxon>Vespertilionidae</taxon>
        <taxon>Myotis</taxon>
    </lineage>
</organism>
<dbReference type="FunFam" id="2.60.120.920:FF:000004">
    <property type="entry name" value="Butyrophilin subfamily 1 member A1"/>
    <property type="match status" value="1"/>
</dbReference>
<dbReference type="InterPro" id="IPR003879">
    <property type="entry name" value="Butyrophylin_SPRY"/>
</dbReference>
<dbReference type="SUPFAM" id="SSF49899">
    <property type="entry name" value="Concanavalin A-like lectins/glucanases"/>
    <property type="match status" value="1"/>
</dbReference>
<dbReference type="PROSITE" id="PS50089">
    <property type="entry name" value="ZF_RING_2"/>
    <property type="match status" value="1"/>
</dbReference>
<reference evidence="7" key="3">
    <citation type="submission" date="2025-09" db="UniProtKB">
        <authorList>
            <consortium name="Ensembl"/>
        </authorList>
    </citation>
    <scope>IDENTIFICATION</scope>
</reference>
<accession>G1Q1P4</accession>
<dbReference type="InterPro" id="IPR013320">
    <property type="entry name" value="ConA-like_dom_sf"/>
</dbReference>
<keyword evidence="2 4" id="KW-0863">Zinc-finger</keyword>
<dbReference type="InterPro" id="IPR001870">
    <property type="entry name" value="B30.2/SPRY"/>
</dbReference>
<dbReference type="InParanoid" id="G1Q1P4"/>
<proteinExistence type="predicted"/>
<dbReference type="InterPro" id="IPR001841">
    <property type="entry name" value="Znf_RING"/>
</dbReference>
<evidence type="ECO:0000313" key="8">
    <source>
        <dbReference type="Proteomes" id="UP000001074"/>
    </source>
</evidence>
<dbReference type="eggNOG" id="KOG2177">
    <property type="taxonomic scope" value="Eukaryota"/>
</dbReference>
<keyword evidence="1" id="KW-0479">Metal-binding</keyword>
<dbReference type="InterPro" id="IPR037960">
    <property type="entry name" value="SPRY/PRY_RFPL"/>
</dbReference>
<evidence type="ECO:0000313" key="7">
    <source>
        <dbReference type="Ensembl" id="ENSMLUP00000017627.1"/>
    </source>
</evidence>
<dbReference type="Proteomes" id="UP000001074">
    <property type="component" value="Unassembled WGS sequence"/>
</dbReference>
<dbReference type="EMBL" id="AAPE02058860">
    <property type="status" value="NOT_ANNOTATED_CDS"/>
    <property type="molecule type" value="Genomic_DNA"/>
</dbReference>
<dbReference type="InterPro" id="IPR003877">
    <property type="entry name" value="SPRY_dom"/>
</dbReference>
<dbReference type="InterPro" id="IPR006574">
    <property type="entry name" value="PRY"/>
</dbReference>
<dbReference type="InterPro" id="IPR013083">
    <property type="entry name" value="Znf_RING/FYVE/PHD"/>
</dbReference>
<feature type="domain" description="B30.2/SPRY" evidence="6">
    <location>
        <begin position="83"/>
        <end position="275"/>
    </location>
</feature>
<dbReference type="SMART" id="SM00589">
    <property type="entry name" value="PRY"/>
    <property type="match status" value="1"/>
</dbReference>
<dbReference type="HOGENOM" id="CLU_013137_7_1_1"/>
<feature type="domain" description="RING-type" evidence="5">
    <location>
        <begin position="16"/>
        <end position="58"/>
    </location>
</feature>
<evidence type="ECO:0000256" key="1">
    <source>
        <dbReference type="ARBA" id="ARBA00022723"/>
    </source>
</evidence>
<dbReference type="PANTHER" id="PTHR24103">
    <property type="entry name" value="E3 UBIQUITIN-PROTEIN LIGASE TRIM"/>
    <property type="match status" value="1"/>
</dbReference>
<evidence type="ECO:0000259" key="5">
    <source>
        <dbReference type="PROSITE" id="PS50089"/>
    </source>
</evidence>
<dbReference type="CDD" id="cd15821">
    <property type="entry name" value="SPRY_PRY_RFPL"/>
    <property type="match status" value="1"/>
</dbReference>
<dbReference type="InterPro" id="IPR022723">
    <property type="entry name" value="RDM_domain_RFPL"/>
</dbReference>
<reference evidence="7" key="2">
    <citation type="submission" date="2025-08" db="UniProtKB">
        <authorList>
            <consortium name="Ensembl"/>
        </authorList>
    </citation>
    <scope>IDENTIFICATION</scope>
</reference>
<evidence type="ECO:0000259" key="6">
    <source>
        <dbReference type="PROSITE" id="PS50188"/>
    </source>
</evidence>
<evidence type="ECO:0000256" key="2">
    <source>
        <dbReference type="ARBA" id="ARBA00022771"/>
    </source>
</evidence>
<dbReference type="PROSITE" id="PS50188">
    <property type="entry name" value="B302_SPRY"/>
    <property type="match status" value="1"/>
</dbReference>
<dbReference type="AlphaFoldDB" id="G1Q1P4"/>
<dbReference type="STRING" id="59463.ENSMLUP00000017627"/>
<dbReference type="InterPro" id="IPR050143">
    <property type="entry name" value="TRIM/RBCC"/>
</dbReference>
<dbReference type="SMART" id="SM00449">
    <property type="entry name" value="SPRY"/>
    <property type="match status" value="1"/>
</dbReference>
<evidence type="ECO:0000256" key="3">
    <source>
        <dbReference type="ARBA" id="ARBA00022833"/>
    </source>
</evidence>
<dbReference type="PRINTS" id="PR01407">
    <property type="entry name" value="BUTYPHLNCDUF"/>
</dbReference>
<dbReference type="Ensembl" id="ENSMLUT00000024732.1">
    <property type="protein sequence ID" value="ENSMLUP00000017627.1"/>
    <property type="gene ID" value="ENSMLUG00000028849.1"/>
</dbReference>
<name>G1Q1P4_MYOLU</name>
<dbReference type="Pfam" id="PF15227">
    <property type="entry name" value="zf-C3HC4_4"/>
    <property type="match status" value="1"/>
</dbReference>
<protein>
    <submittedName>
        <fullName evidence="7">Ret finger protein-like 4A</fullName>
    </submittedName>
</protein>
<dbReference type="SUPFAM" id="SSF57850">
    <property type="entry name" value="RING/U-box"/>
    <property type="match status" value="1"/>
</dbReference>
<dbReference type="Gene3D" id="2.60.120.920">
    <property type="match status" value="1"/>
</dbReference>
<reference evidence="7 8" key="1">
    <citation type="journal article" date="2011" name="Nature">
        <title>A high-resolution map of human evolutionary constraint using 29 mammals.</title>
        <authorList>
            <person name="Lindblad-Toh K."/>
            <person name="Garber M."/>
            <person name="Zuk O."/>
            <person name="Lin M.F."/>
            <person name="Parker B.J."/>
            <person name="Washietl S."/>
            <person name="Kheradpour P."/>
            <person name="Ernst J."/>
            <person name="Jordan G."/>
            <person name="Mauceli E."/>
            <person name="Ward L.D."/>
            <person name="Lowe C.B."/>
            <person name="Holloway A.K."/>
            <person name="Clamp M."/>
            <person name="Gnerre S."/>
            <person name="Alfoldi J."/>
            <person name="Beal K."/>
            <person name="Chang J."/>
            <person name="Clawson H."/>
            <person name="Cuff J."/>
            <person name="Di Palma F."/>
            <person name="Fitzgerald S."/>
            <person name="Flicek P."/>
            <person name="Guttman M."/>
            <person name="Hubisz M.J."/>
            <person name="Jaffe D.B."/>
            <person name="Jungreis I."/>
            <person name="Kent W.J."/>
            <person name="Kostka D."/>
            <person name="Lara M."/>
            <person name="Martins A.L."/>
            <person name="Massingham T."/>
            <person name="Moltke I."/>
            <person name="Raney B.J."/>
            <person name="Rasmussen M.D."/>
            <person name="Robinson J."/>
            <person name="Stark A."/>
            <person name="Vilella A.J."/>
            <person name="Wen J."/>
            <person name="Xie X."/>
            <person name="Zody M.C."/>
            <person name="Baldwin J."/>
            <person name="Bloom T."/>
            <person name="Chin C.W."/>
            <person name="Heiman D."/>
            <person name="Nicol R."/>
            <person name="Nusbaum C."/>
            <person name="Young S."/>
            <person name="Wilkinson J."/>
            <person name="Worley K.C."/>
            <person name="Kovar C.L."/>
            <person name="Muzny D.M."/>
            <person name="Gibbs R.A."/>
            <person name="Cree A."/>
            <person name="Dihn H.H."/>
            <person name="Fowler G."/>
            <person name="Jhangiani S."/>
            <person name="Joshi V."/>
            <person name="Lee S."/>
            <person name="Lewis L.R."/>
            <person name="Nazareth L.V."/>
            <person name="Okwuonu G."/>
            <person name="Santibanez J."/>
            <person name="Warren W.C."/>
            <person name="Mardis E.R."/>
            <person name="Weinstock G.M."/>
            <person name="Wilson R.K."/>
            <person name="Delehaunty K."/>
            <person name="Dooling D."/>
            <person name="Fronik C."/>
            <person name="Fulton L."/>
            <person name="Fulton B."/>
            <person name="Graves T."/>
            <person name="Minx P."/>
            <person name="Sodergren E."/>
            <person name="Birney E."/>
            <person name="Margulies E.H."/>
            <person name="Herrero J."/>
            <person name="Green E.D."/>
            <person name="Haussler D."/>
            <person name="Siepel A."/>
            <person name="Goldman N."/>
            <person name="Pollard K.S."/>
            <person name="Pedersen J.S."/>
            <person name="Lander E.S."/>
            <person name="Kellis M."/>
        </authorList>
    </citation>
    <scope>NUCLEOTIDE SEQUENCE [LARGE SCALE GENOMIC DNA]</scope>
</reference>